<keyword evidence="4" id="KW-0808">Transferase</keyword>
<comment type="catalytic activity">
    <reaction evidence="1">
        <text>ATP + protein L-histidine = ADP + protein N-phospho-L-histidine.</text>
        <dbReference type="EC" id="2.7.13.3"/>
    </reaction>
</comment>
<dbReference type="Pfam" id="PF07730">
    <property type="entry name" value="HisKA_3"/>
    <property type="match status" value="1"/>
</dbReference>
<dbReference type="EMBL" id="JBHSLN010000089">
    <property type="protein sequence ID" value="MFC5299557.1"/>
    <property type="molecule type" value="Genomic_DNA"/>
</dbReference>
<reference evidence="12" key="1">
    <citation type="journal article" date="2019" name="Int. J. Syst. Evol. Microbiol.">
        <title>The Global Catalogue of Microorganisms (GCM) 10K type strain sequencing project: providing services to taxonomists for standard genome sequencing and annotation.</title>
        <authorList>
            <consortium name="The Broad Institute Genomics Platform"/>
            <consortium name="The Broad Institute Genome Sequencing Center for Infectious Disease"/>
            <person name="Wu L."/>
            <person name="Ma J."/>
        </authorList>
    </citation>
    <scope>NUCLEOTIDE SEQUENCE [LARGE SCALE GENOMIC DNA]</scope>
    <source>
        <strain evidence="12">CGMCC 1.16455</strain>
    </source>
</reference>
<evidence type="ECO:0000313" key="11">
    <source>
        <dbReference type="EMBL" id="MFC5299557.1"/>
    </source>
</evidence>
<dbReference type="PANTHER" id="PTHR24421:SF10">
    <property type="entry name" value="NITRATE_NITRITE SENSOR PROTEIN NARQ"/>
    <property type="match status" value="1"/>
</dbReference>
<keyword evidence="6 11" id="KW-0418">Kinase</keyword>
<evidence type="ECO:0000256" key="1">
    <source>
        <dbReference type="ARBA" id="ARBA00000085"/>
    </source>
</evidence>
<evidence type="ECO:0000259" key="10">
    <source>
        <dbReference type="Pfam" id="PF07730"/>
    </source>
</evidence>
<keyword evidence="8" id="KW-0902">Two-component regulatory system</keyword>
<protein>
    <recommendedName>
        <fullName evidence="2">histidine kinase</fullName>
        <ecNumber evidence="2">2.7.13.3</ecNumber>
    </recommendedName>
</protein>
<feature type="transmembrane region" description="Helical" evidence="9">
    <location>
        <begin position="55"/>
        <end position="77"/>
    </location>
</feature>
<proteinExistence type="predicted"/>
<evidence type="ECO:0000256" key="9">
    <source>
        <dbReference type="SAM" id="Phobius"/>
    </source>
</evidence>
<dbReference type="Gene3D" id="1.20.5.1930">
    <property type="match status" value="1"/>
</dbReference>
<keyword evidence="12" id="KW-1185">Reference proteome</keyword>
<dbReference type="PANTHER" id="PTHR24421">
    <property type="entry name" value="NITRATE/NITRITE SENSOR PROTEIN NARX-RELATED"/>
    <property type="match status" value="1"/>
</dbReference>
<feature type="transmembrane region" description="Helical" evidence="9">
    <location>
        <begin position="106"/>
        <end position="122"/>
    </location>
</feature>
<keyword evidence="3" id="KW-0597">Phosphoprotein</keyword>
<dbReference type="InterPro" id="IPR036890">
    <property type="entry name" value="HATPase_C_sf"/>
</dbReference>
<sequence>MSARPGPPHLRDVLLALPVGLLVLVSLRVAGQWGSGDGPGSRWGPAGDGGPGGGPWSWVSATVPDGWAYLLAGLAVLAVALRRWPIPAFALAICSTSLFLALGNPFGPILVTVLVSAFALARRAPLPRSAIAAGIGILLLLAHALVAASPIAALTALVSALPVSAWVVVPYCVGLARRLTLEARSRQRDERERTALDAERLRLASEVHDVVGHGLAAIQMQADIALHIAERRPEQAREALQVISRASAEALAELRATLAAVAPEAASTDSHAPTPGIDRLEALCGRMREAGIDVELQLTGERRPVAPAVDVAGYRIVQESLTNVVKHAAERRATVHLTFREQEIELSVTNAAPHLAEFRDGFGIAGIRRRTADVGGSVEIGADDGTFSVHAVLPG</sequence>
<evidence type="ECO:0000256" key="6">
    <source>
        <dbReference type="ARBA" id="ARBA00022777"/>
    </source>
</evidence>
<keyword evidence="9" id="KW-0472">Membrane</keyword>
<keyword evidence="9" id="KW-1133">Transmembrane helix</keyword>
<accession>A0ABW0FJX7</accession>
<organism evidence="11 12">
    <name type="scientific">Brachybacterium tyrofermentans</name>
    <dbReference type="NCBI Taxonomy" id="47848"/>
    <lineage>
        <taxon>Bacteria</taxon>
        <taxon>Bacillati</taxon>
        <taxon>Actinomycetota</taxon>
        <taxon>Actinomycetes</taxon>
        <taxon>Micrococcales</taxon>
        <taxon>Dermabacteraceae</taxon>
        <taxon>Brachybacterium</taxon>
    </lineage>
</organism>
<dbReference type="GO" id="GO:0016301">
    <property type="term" value="F:kinase activity"/>
    <property type="evidence" value="ECO:0007669"/>
    <property type="project" value="UniProtKB-KW"/>
</dbReference>
<keyword evidence="9" id="KW-0812">Transmembrane</keyword>
<gene>
    <name evidence="11" type="ORF">ACFPK8_18745</name>
</gene>
<dbReference type="Proteomes" id="UP001595937">
    <property type="component" value="Unassembled WGS sequence"/>
</dbReference>
<feature type="transmembrane region" description="Helical" evidence="9">
    <location>
        <begin position="154"/>
        <end position="176"/>
    </location>
</feature>
<feature type="transmembrane region" description="Helical" evidence="9">
    <location>
        <begin position="129"/>
        <end position="148"/>
    </location>
</feature>
<comment type="caution">
    <text evidence="11">The sequence shown here is derived from an EMBL/GenBank/DDBJ whole genome shotgun (WGS) entry which is preliminary data.</text>
</comment>
<evidence type="ECO:0000256" key="5">
    <source>
        <dbReference type="ARBA" id="ARBA00022741"/>
    </source>
</evidence>
<dbReference type="EC" id="2.7.13.3" evidence="2"/>
<evidence type="ECO:0000256" key="2">
    <source>
        <dbReference type="ARBA" id="ARBA00012438"/>
    </source>
</evidence>
<evidence type="ECO:0000313" key="12">
    <source>
        <dbReference type="Proteomes" id="UP001595937"/>
    </source>
</evidence>
<dbReference type="RefSeq" id="WP_193115922.1">
    <property type="nucleotide sequence ID" value="NZ_BAAAIR010000050.1"/>
</dbReference>
<evidence type="ECO:0000256" key="4">
    <source>
        <dbReference type="ARBA" id="ARBA00022679"/>
    </source>
</evidence>
<evidence type="ECO:0000256" key="3">
    <source>
        <dbReference type="ARBA" id="ARBA00022553"/>
    </source>
</evidence>
<evidence type="ECO:0000256" key="7">
    <source>
        <dbReference type="ARBA" id="ARBA00022840"/>
    </source>
</evidence>
<evidence type="ECO:0000256" key="8">
    <source>
        <dbReference type="ARBA" id="ARBA00023012"/>
    </source>
</evidence>
<keyword evidence="7" id="KW-0067">ATP-binding</keyword>
<dbReference type="GeneID" id="303299099"/>
<keyword evidence="5" id="KW-0547">Nucleotide-binding</keyword>
<dbReference type="SUPFAM" id="SSF55874">
    <property type="entry name" value="ATPase domain of HSP90 chaperone/DNA topoisomerase II/histidine kinase"/>
    <property type="match status" value="1"/>
</dbReference>
<dbReference type="Gene3D" id="3.30.565.10">
    <property type="entry name" value="Histidine kinase-like ATPase, C-terminal domain"/>
    <property type="match status" value="1"/>
</dbReference>
<feature type="domain" description="Signal transduction histidine kinase subgroup 3 dimerisation and phosphoacceptor" evidence="10">
    <location>
        <begin position="199"/>
        <end position="264"/>
    </location>
</feature>
<name>A0ABW0FJX7_9MICO</name>
<dbReference type="CDD" id="cd16917">
    <property type="entry name" value="HATPase_UhpB-NarQ-NarX-like"/>
    <property type="match status" value="1"/>
</dbReference>
<dbReference type="InterPro" id="IPR011712">
    <property type="entry name" value="Sig_transdc_His_kin_sub3_dim/P"/>
</dbReference>
<dbReference type="InterPro" id="IPR050482">
    <property type="entry name" value="Sensor_HK_TwoCompSys"/>
</dbReference>